<organism evidence="2 3">
    <name type="scientific">Sphingomonas psychrotolerans</name>
    <dbReference type="NCBI Taxonomy" id="1327635"/>
    <lineage>
        <taxon>Bacteria</taxon>
        <taxon>Pseudomonadati</taxon>
        <taxon>Pseudomonadota</taxon>
        <taxon>Alphaproteobacteria</taxon>
        <taxon>Sphingomonadales</taxon>
        <taxon>Sphingomonadaceae</taxon>
        <taxon>Sphingomonas</taxon>
    </lineage>
</organism>
<accession>A0A2K8MID3</accession>
<protein>
    <submittedName>
        <fullName evidence="2">Uncharacterized protein</fullName>
    </submittedName>
</protein>
<evidence type="ECO:0000313" key="3">
    <source>
        <dbReference type="Proteomes" id="UP000229081"/>
    </source>
</evidence>
<gene>
    <name evidence="2" type="ORF">CVN68_18150</name>
</gene>
<dbReference type="Proteomes" id="UP000229081">
    <property type="component" value="Chromosome"/>
</dbReference>
<evidence type="ECO:0000256" key="1">
    <source>
        <dbReference type="SAM" id="MobiDB-lite"/>
    </source>
</evidence>
<evidence type="ECO:0000313" key="2">
    <source>
        <dbReference type="EMBL" id="ATY33648.1"/>
    </source>
</evidence>
<reference evidence="2 3" key="1">
    <citation type="submission" date="2017-11" db="EMBL/GenBank/DDBJ databases">
        <title>Complete genome sequence of Sphingomonas sp. Strain Cra20, a psychrotolerant potential plant growth promoting rhizobacteria.</title>
        <authorList>
            <person name="Luo Y."/>
        </authorList>
    </citation>
    <scope>NUCLEOTIDE SEQUENCE [LARGE SCALE GENOMIC DNA]</scope>
    <source>
        <strain evidence="2 3">Cra20</strain>
    </source>
</reference>
<feature type="region of interest" description="Disordered" evidence="1">
    <location>
        <begin position="335"/>
        <end position="364"/>
    </location>
</feature>
<sequence>MASKGCRLTIVPRDLESQLAFFEGKVDHTEKAGQRPGGTPQSNATLERRLPDGRWERIWSRALVNDVAPVDALVSDGMDYVVTFDNWHSIGYGDDAIVIYDIANGGVRTFSVEKLLGTDYFAALPHSVSSVQWRGDKRIEGGQLVIDVVVPDESRSMGHENHVKLAIDLASGKTTERSPGAWRGARTFAERVNAASRAAEQANRAERGAPLPGPASHDVLGWHSYLREAFWRVDPDWIEGSPATTVLLARRAPNYRDSVKWIGKHLEESGGGPEMFAGVDEADLMGVLTKVTARLRPGALHGKQVYIAASQAVHARLTALFAPSRATLVLLDPARPIPQRPERLPRADGSLPTPFDFRKSEDSP</sequence>
<dbReference type="KEGG" id="sphc:CVN68_18150"/>
<dbReference type="EMBL" id="CP024923">
    <property type="protein sequence ID" value="ATY33648.1"/>
    <property type="molecule type" value="Genomic_DNA"/>
</dbReference>
<keyword evidence="3" id="KW-1185">Reference proteome</keyword>
<dbReference type="AlphaFoldDB" id="A0A2K8MID3"/>
<name>A0A2K8MID3_9SPHN</name>
<proteinExistence type="predicted"/>